<dbReference type="AlphaFoldDB" id="A0A517Z8Y9"/>
<dbReference type="InterPro" id="IPR023393">
    <property type="entry name" value="START-like_dom_sf"/>
</dbReference>
<dbReference type="KEGG" id="mri:Mal4_32670"/>
<name>A0A517Z8Y9_9PLAN</name>
<dbReference type="CDD" id="cd07820">
    <property type="entry name" value="SRPBCC_3"/>
    <property type="match status" value="1"/>
</dbReference>
<protein>
    <recommendedName>
        <fullName evidence="3">Polyketide cyclase / dehydrase and lipid transport</fullName>
    </recommendedName>
</protein>
<evidence type="ECO:0000313" key="1">
    <source>
        <dbReference type="EMBL" id="QDU38935.1"/>
    </source>
</evidence>
<organism evidence="1 2">
    <name type="scientific">Maioricimonas rarisocia</name>
    <dbReference type="NCBI Taxonomy" id="2528026"/>
    <lineage>
        <taxon>Bacteria</taxon>
        <taxon>Pseudomonadati</taxon>
        <taxon>Planctomycetota</taxon>
        <taxon>Planctomycetia</taxon>
        <taxon>Planctomycetales</taxon>
        <taxon>Planctomycetaceae</taxon>
        <taxon>Maioricimonas</taxon>
    </lineage>
</organism>
<accession>A0A517Z8Y9</accession>
<proteinExistence type="predicted"/>
<keyword evidence="2" id="KW-1185">Reference proteome</keyword>
<dbReference type="Gene3D" id="3.30.530.20">
    <property type="match status" value="1"/>
</dbReference>
<sequence length="185" mass="21746">MHEKRAGNAGAEIRIEQAAGEPGVHELTTQLWLPVRRARVFDFFSDAFQLESITPPWLHFHVLTPAPIEMHQGRQIDYALRLRGIPIRWRSEITTWDPPHAFVDEQRRGPYRLWHHEHQFCEQAGGTLVVDKVQFSVPCDRLLSRMFVAPDLHRIFSYRQQRLQTLLRPDHDDRPQIFAKSRGDQ</sequence>
<gene>
    <name evidence="1" type="ORF">Mal4_32670</name>
</gene>
<dbReference type="EMBL" id="CP036275">
    <property type="protein sequence ID" value="QDU38935.1"/>
    <property type="molecule type" value="Genomic_DNA"/>
</dbReference>
<evidence type="ECO:0008006" key="3">
    <source>
        <dbReference type="Google" id="ProtNLM"/>
    </source>
</evidence>
<evidence type="ECO:0000313" key="2">
    <source>
        <dbReference type="Proteomes" id="UP000320496"/>
    </source>
</evidence>
<dbReference type="Proteomes" id="UP000320496">
    <property type="component" value="Chromosome"/>
</dbReference>
<reference evidence="1 2" key="1">
    <citation type="submission" date="2019-02" db="EMBL/GenBank/DDBJ databases">
        <title>Deep-cultivation of Planctomycetes and their phenomic and genomic characterization uncovers novel biology.</title>
        <authorList>
            <person name="Wiegand S."/>
            <person name="Jogler M."/>
            <person name="Boedeker C."/>
            <person name="Pinto D."/>
            <person name="Vollmers J."/>
            <person name="Rivas-Marin E."/>
            <person name="Kohn T."/>
            <person name="Peeters S.H."/>
            <person name="Heuer A."/>
            <person name="Rast P."/>
            <person name="Oberbeckmann S."/>
            <person name="Bunk B."/>
            <person name="Jeske O."/>
            <person name="Meyerdierks A."/>
            <person name="Storesund J.E."/>
            <person name="Kallscheuer N."/>
            <person name="Luecker S."/>
            <person name="Lage O.M."/>
            <person name="Pohl T."/>
            <person name="Merkel B.J."/>
            <person name="Hornburger P."/>
            <person name="Mueller R.-W."/>
            <person name="Bruemmer F."/>
            <person name="Labrenz M."/>
            <person name="Spormann A.M."/>
            <person name="Op den Camp H."/>
            <person name="Overmann J."/>
            <person name="Amann R."/>
            <person name="Jetten M.S.M."/>
            <person name="Mascher T."/>
            <person name="Medema M.H."/>
            <person name="Devos D.P."/>
            <person name="Kaster A.-K."/>
            <person name="Ovreas L."/>
            <person name="Rohde M."/>
            <person name="Galperin M.Y."/>
            <person name="Jogler C."/>
        </authorList>
    </citation>
    <scope>NUCLEOTIDE SEQUENCE [LARGE SCALE GENOMIC DNA]</scope>
    <source>
        <strain evidence="1 2">Mal4</strain>
    </source>
</reference>
<dbReference type="SUPFAM" id="SSF55961">
    <property type="entry name" value="Bet v1-like"/>
    <property type="match status" value="1"/>
</dbReference>